<evidence type="ECO:0000313" key="4">
    <source>
        <dbReference type="EMBL" id="SJL17343.1"/>
    </source>
</evidence>
<feature type="compositionally biased region" description="Polar residues" evidence="1">
    <location>
        <begin position="420"/>
        <end position="435"/>
    </location>
</feature>
<feature type="signal peptide" evidence="3">
    <location>
        <begin position="1"/>
        <end position="20"/>
    </location>
</feature>
<keyword evidence="2" id="KW-0812">Transmembrane</keyword>
<dbReference type="OrthoDB" id="3068171at2759"/>
<dbReference type="Gene3D" id="1.50.10.20">
    <property type="match status" value="1"/>
</dbReference>
<dbReference type="Proteomes" id="UP000219338">
    <property type="component" value="Unassembled WGS sequence"/>
</dbReference>
<feature type="compositionally biased region" description="Low complexity" evidence="1">
    <location>
        <begin position="410"/>
        <end position="419"/>
    </location>
</feature>
<keyword evidence="3" id="KW-0732">Signal</keyword>
<organism evidence="4 5">
    <name type="scientific">Armillaria ostoyae</name>
    <name type="common">Armillaria root rot fungus</name>
    <dbReference type="NCBI Taxonomy" id="47428"/>
    <lineage>
        <taxon>Eukaryota</taxon>
        <taxon>Fungi</taxon>
        <taxon>Dikarya</taxon>
        <taxon>Basidiomycota</taxon>
        <taxon>Agaricomycotina</taxon>
        <taxon>Agaricomycetes</taxon>
        <taxon>Agaricomycetidae</taxon>
        <taxon>Agaricales</taxon>
        <taxon>Marasmiineae</taxon>
        <taxon>Physalacriaceae</taxon>
        <taxon>Armillaria</taxon>
    </lineage>
</organism>
<protein>
    <recommendedName>
        <fullName evidence="6">Glycoside hydrolase family 76 protein</fullName>
    </recommendedName>
</protein>
<feature type="region of interest" description="Disordered" evidence="1">
    <location>
        <begin position="407"/>
        <end position="435"/>
    </location>
</feature>
<feature type="transmembrane region" description="Helical" evidence="2">
    <location>
        <begin position="440"/>
        <end position="462"/>
    </location>
</feature>
<proteinExistence type="predicted"/>
<dbReference type="GO" id="GO:0005975">
    <property type="term" value="P:carbohydrate metabolic process"/>
    <property type="evidence" value="ECO:0007669"/>
    <property type="project" value="InterPro"/>
</dbReference>
<keyword evidence="5" id="KW-1185">Reference proteome</keyword>
<dbReference type="PANTHER" id="PTHR47791:SF3">
    <property type="entry name" value="MEIOTICALLY UP-REGULATED GENE 191 PROTEIN"/>
    <property type="match status" value="1"/>
</dbReference>
<accession>A0A284S8L8</accession>
<evidence type="ECO:0000256" key="2">
    <source>
        <dbReference type="SAM" id="Phobius"/>
    </source>
</evidence>
<evidence type="ECO:0000256" key="1">
    <source>
        <dbReference type="SAM" id="MobiDB-lite"/>
    </source>
</evidence>
<keyword evidence="2" id="KW-0472">Membrane</keyword>
<dbReference type="PANTHER" id="PTHR47791">
    <property type="entry name" value="MEIOTICALLY UP-REGULATED GENE 191 PROTEIN"/>
    <property type="match status" value="1"/>
</dbReference>
<dbReference type="EMBL" id="FUEG01000043">
    <property type="protein sequence ID" value="SJL17343.1"/>
    <property type="molecule type" value="Genomic_DNA"/>
</dbReference>
<keyword evidence="2" id="KW-1133">Transmembrane helix</keyword>
<name>A0A284S8L8_ARMOS</name>
<dbReference type="AlphaFoldDB" id="A0A284S8L8"/>
<dbReference type="InterPro" id="IPR005198">
    <property type="entry name" value="Glyco_hydro_76"/>
</dbReference>
<sequence length="594" mass="64737">MRHFILVWMLLVHFISSGGAQDLTPSPLWKNHNITSSKDDRITIASAALDKAVSMLQPNGQFNDSAYDTPGRLYGQMAELDRLTNQTKYKQTLRQCFALAESISPEFSSTYVSTPNYVLHYGYAAARAYTAYQDPDFLDLAVTSWTTARRYTISDKQAASGTMYVKQFDLSSLCQGTTLAGGTYWSTDPSDTTLNSLASGLFLVVSALLAEATSNKTYLDAAIESANFIQSHLLNPSFIVLDSMSSQSNESVWDSISSQPNESCSVYSTIYSSDGSGIFIEGLVILADITRNTSTETLLRSTVVAVATNTLWQGLDGIIATTTTGGHYIVRALAALYERNTASSDLREYIKEYVGVQYNAVIEKATSAGSNMYTIPWTGPPSALFSSYNQTVAVTALLSAIQLVDDESSSKSSDNPTSSHTPTAKMTTSPLPQKKNTTGAIIGGVVGGLAVLVITIVCVLLYRRRRRQGNSPLVVDERSPQIRAPFMATSVPEISVENHINQVQNARCPVDVSRGQSSTSPGAVETDTTGMDVQTESTTPQGAAASPLYALHTERREDIPTEELLRLLHERLHPSRWNDLDDELPPEYHEGWTT</sequence>
<feature type="chain" id="PRO_5012199551" description="Glycoside hydrolase family 76 protein" evidence="3">
    <location>
        <begin position="21"/>
        <end position="594"/>
    </location>
</feature>
<feature type="compositionally biased region" description="Polar residues" evidence="1">
    <location>
        <begin position="514"/>
        <end position="541"/>
    </location>
</feature>
<evidence type="ECO:0000313" key="5">
    <source>
        <dbReference type="Proteomes" id="UP000219338"/>
    </source>
</evidence>
<evidence type="ECO:0000256" key="3">
    <source>
        <dbReference type="SAM" id="SignalP"/>
    </source>
</evidence>
<dbReference type="SUPFAM" id="SSF48208">
    <property type="entry name" value="Six-hairpin glycosidases"/>
    <property type="match status" value="1"/>
</dbReference>
<gene>
    <name evidence="4" type="ORF">ARMOST_20893</name>
</gene>
<evidence type="ECO:0008006" key="6">
    <source>
        <dbReference type="Google" id="ProtNLM"/>
    </source>
</evidence>
<reference evidence="5" key="1">
    <citation type="journal article" date="2017" name="Nat. Ecol. Evol.">
        <title>Genome expansion and lineage-specific genetic innovations in the forest pathogenic fungi Armillaria.</title>
        <authorList>
            <person name="Sipos G."/>
            <person name="Prasanna A.N."/>
            <person name="Walter M.C."/>
            <person name="O'Connor E."/>
            <person name="Balint B."/>
            <person name="Krizsan K."/>
            <person name="Kiss B."/>
            <person name="Hess J."/>
            <person name="Varga T."/>
            <person name="Slot J."/>
            <person name="Riley R."/>
            <person name="Boka B."/>
            <person name="Rigling D."/>
            <person name="Barry K."/>
            <person name="Lee J."/>
            <person name="Mihaltcheva S."/>
            <person name="LaButti K."/>
            <person name="Lipzen A."/>
            <person name="Waldron R."/>
            <person name="Moloney N.M."/>
            <person name="Sperisen C."/>
            <person name="Kredics L."/>
            <person name="Vagvoelgyi C."/>
            <person name="Patrignani A."/>
            <person name="Fitzpatrick D."/>
            <person name="Nagy I."/>
            <person name="Doyle S."/>
            <person name="Anderson J.B."/>
            <person name="Grigoriev I.V."/>
            <person name="Gueldener U."/>
            <person name="Muensterkoetter M."/>
            <person name="Nagy L.G."/>
        </authorList>
    </citation>
    <scope>NUCLEOTIDE SEQUENCE [LARGE SCALE GENOMIC DNA]</scope>
    <source>
        <strain evidence="5">C18/9</strain>
    </source>
</reference>
<dbReference type="InterPro" id="IPR053169">
    <property type="entry name" value="MUG_Protein"/>
</dbReference>
<feature type="region of interest" description="Disordered" evidence="1">
    <location>
        <begin position="511"/>
        <end position="549"/>
    </location>
</feature>
<dbReference type="InterPro" id="IPR008928">
    <property type="entry name" value="6-hairpin_glycosidase_sf"/>
</dbReference>
<dbReference type="Pfam" id="PF03663">
    <property type="entry name" value="Glyco_hydro_76"/>
    <property type="match status" value="1"/>
</dbReference>